<dbReference type="Proteomes" id="UP000886520">
    <property type="component" value="Chromosome 1"/>
</dbReference>
<dbReference type="OrthoDB" id="405996at2759"/>
<dbReference type="EMBL" id="JABFUD020000001">
    <property type="protein sequence ID" value="KAI5084664.1"/>
    <property type="molecule type" value="Genomic_DNA"/>
</dbReference>
<feature type="region of interest" description="Disordered" evidence="6">
    <location>
        <begin position="608"/>
        <end position="632"/>
    </location>
</feature>
<accession>A0A9D4VEM1</accession>
<dbReference type="GO" id="GO:0046856">
    <property type="term" value="P:phosphatidylinositol dephosphorylation"/>
    <property type="evidence" value="ECO:0007669"/>
    <property type="project" value="InterPro"/>
</dbReference>
<dbReference type="PANTHER" id="PTHR45738:SF3">
    <property type="entry name" value="OS03G0182400 PROTEIN"/>
    <property type="match status" value="1"/>
</dbReference>
<dbReference type="Pfam" id="PF02383">
    <property type="entry name" value="Syja_N"/>
    <property type="match status" value="1"/>
</dbReference>
<dbReference type="GO" id="GO:0005774">
    <property type="term" value="C:vacuolar membrane"/>
    <property type="evidence" value="ECO:0007669"/>
    <property type="project" value="UniProtKB-SubCell"/>
</dbReference>
<sequence>MTHAGHGYGETESSRYYLQNMKLYETQTRYYLIGRDKSRSRWRVLKIDRSEPSELNLFEDPGTYTSQDIKDLLSRLGEGNRSCGGVNFVTKAYGIVGFVKFLKPYYMILITKREQIGAICGHSIYGIRESKLLRIPHRSVLFDSISWKIEERYKKLFNSIDLSKDFFYSHTYRIMWSLQKNVFECDSDNMPFDDMFVWNSFITREFRNQLYSPHWTVALVHGFYKQVRLHCEEFNGTLTLVARRSRHFAGTRYLKRGVNAKGRVANDVETEQIVYAESTDQIASVVQHRGSIPLFWSQETSVLTPKPDISLHKIDPTYEATKLHFENLAARYGNPIVILNLVKTKEKRPREVILCREFANAVAIINHGLPKNSRMKFIQCDMHMFMRSNTTDLQDVLESIASEVVDTVGFYYSEKASENANLDASSANALKDPETCGAEQPSVKRSFQHGVLRSNCIDCLDRTNVSQYAFGLVALGQQLHQLGVDSMVQISRGSCIFKCLMEMYNQMGDVIALQYGGSPAHNKVFLRWQGKSNATIQPQEFLRSLMRHYSNAVLDGERQDAINLFLGHFRPEPDKLALWEMDSDNHLQIRRAGNDPTSDLRLSFKRSHSTGDLGEQNEASMTSSQIASEVNSIPVQGPSISFPKVRRRGSTISEAELKKCLPNDCVISEVMASSIYKSTDSSQGSADADWLSSSGNSSEDVQDRMFLTMKTNPDTEPDNRFESDEYFKDFSYVLPNTKSNRLQEREKQDCLLSEHFVNWIQEGDTLCF</sequence>
<feature type="domain" description="SAC" evidence="7">
    <location>
        <begin position="157"/>
        <end position="517"/>
    </location>
</feature>
<reference evidence="8" key="1">
    <citation type="submission" date="2021-01" db="EMBL/GenBank/DDBJ databases">
        <title>Adiantum capillus-veneris genome.</title>
        <authorList>
            <person name="Fang Y."/>
            <person name="Liao Q."/>
        </authorList>
    </citation>
    <scope>NUCLEOTIDE SEQUENCE</scope>
    <source>
        <strain evidence="8">H3</strain>
        <tissue evidence="8">Leaf</tissue>
    </source>
</reference>
<dbReference type="PANTHER" id="PTHR45738">
    <property type="entry name" value="POLYPHOSPHOINOSITIDE PHOSPHATASE"/>
    <property type="match status" value="1"/>
</dbReference>
<name>A0A9D4VEM1_ADICA</name>
<evidence type="ECO:0000259" key="7">
    <source>
        <dbReference type="PROSITE" id="PS50275"/>
    </source>
</evidence>
<dbReference type="InterPro" id="IPR043573">
    <property type="entry name" value="Fig4-like"/>
</dbReference>
<organism evidence="8 9">
    <name type="scientific">Adiantum capillus-veneris</name>
    <name type="common">Maidenhair fern</name>
    <dbReference type="NCBI Taxonomy" id="13818"/>
    <lineage>
        <taxon>Eukaryota</taxon>
        <taxon>Viridiplantae</taxon>
        <taxon>Streptophyta</taxon>
        <taxon>Embryophyta</taxon>
        <taxon>Tracheophyta</taxon>
        <taxon>Polypodiopsida</taxon>
        <taxon>Polypodiidae</taxon>
        <taxon>Polypodiales</taxon>
        <taxon>Pteridineae</taxon>
        <taxon>Pteridaceae</taxon>
        <taxon>Vittarioideae</taxon>
        <taxon>Adiantum</taxon>
    </lineage>
</organism>
<evidence type="ECO:0000256" key="4">
    <source>
        <dbReference type="ARBA" id="ARBA00023337"/>
    </source>
</evidence>
<evidence type="ECO:0000313" key="9">
    <source>
        <dbReference type="Proteomes" id="UP000886520"/>
    </source>
</evidence>
<comment type="caution">
    <text evidence="8">The sequence shown here is derived from an EMBL/GenBank/DDBJ whole genome shotgun (WGS) entry which is preliminary data.</text>
</comment>
<gene>
    <name evidence="8" type="ORF">GOP47_0000833</name>
</gene>
<dbReference type="InterPro" id="IPR002013">
    <property type="entry name" value="SAC_dom"/>
</dbReference>
<proteinExistence type="predicted"/>
<evidence type="ECO:0000256" key="2">
    <source>
        <dbReference type="ARBA" id="ARBA00022801"/>
    </source>
</evidence>
<keyword evidence="9" id="KW-1185">Reference proteome</keyword>
<dbReference type="PROSITE" id="PS50275">
    <property type="entry name" value="SAC"/>
    <property type="match status" value="1"/>
</dbReference>
<feature type="region of interest" description="Disordered" evidence="6">
    <location>
        <begin position="678"/>
        <end position="698"/>
    </location>
</feature>
<dbReference type="GO" id="GO:0043813">
    <property type="term" value="F:phosphatidylinositol-3,5-bisphosphate 5-phosphatase activity"/>
    <property type="evidence" value="ECO:0007669"/>
    <property type="project" value="InterPro"/>
</dbReference>
<keyword evidence="2" id="KW-0378">Hydrolase</keyword>
<comment type="subcellular location">
    <subcellularLocation>
        <location evidence="1">Vacuole membrane</location>
        <topology evidence="1">Peripheral membrane protein</topology>
    </subcellularLocation>
</comment>
<evidence type="ECO:0000256" key="5">
    <source>
        <dbReference type="ARBA" id="ARBA00023464"/>
    </source>
</evidence>
<dbReference type="AlphaFoldDB" id="A0A9D4VEM1"/>
<evidence type="ECO:0000313" key="8">
    <source>
        <dbReference type="EMBL" id="KAI5084664.1"/>
    </source>
</evidence>
<protein>
    <recommendedName>
        <fullName evidence="7">SAC domain-containing protein</fullName>
    </recommendedName>
</protein>
<comment type="subunit">
    <text evidence="5">Component of the PI(3,5)P2 regulatory complex at least composed of ATG18, SAC/FIG4, FAB1 and VAC14.</text>
</comment>
<keyword evidence="3" id="KW-0472">Membrane</keyword>
<evidence type="ECO:0000256" key="1">
    <source>
        <dbReference type="ARBA" id="ARBA00004148"/>
    </source>
</evidence>
<evidence type="ECO:0000256" key="3">
    <source>
        <dbReference type="ARBA" id="ARBA00023136"/>
    </source>
</evidence>
<feature type="compositionally biased region" description="Polar residues" evidence="6">
    <location>
        <begin position="617"/>
        <end position="632"/>
    </location>
</feature>
<comment type="catalytic activity">
    <reaction evidence="4">
        <text>a 1,2-diacyl-sn-glycero-3-phospho-(1D-myo-inositol-3,5-bisphosphate) + H2O = a 1,2-diacyl-sn-glycero-3-phospho-(1D-myo-inositol-3-phosphate) + phosphate</text>
        <dbReference type="Rhea" id="RHEA:32955"/>
        <dbReference type="ChEBI" id="CHEBI:15377"/>
        <dbReference type="ChEBI" id="CHEBI:43474"/>
        <dbReference type="ChEBI" id="CHEBI:57923"/>
        <dbReference type="ChEBI" id="CHEBI:58088"/>
    </reaction>
</comment>
<evidence type="ECO:0000256" key="6">
    <source>
        <dbReference type="SAM" id="MobiDB-lite"/>
    </source>
</evidence>